<dbReference type="InterPro" id="IPR043763">
    <property type="entry name" value="DUF5709"/>
</dbReference>
<accession>A0A239JUP1</accession>
<feature type="compositionally biased region" description="Acidic residues" evidence="1">
    <location>
        <begin position="71"/>
        <end position="92"/>
    </location>
</feature>
<evidence type="ECO:0000313" key="4">
    <source>
        <dbReference type="Proteomes" id="UP000198282"/>
    </source>
</evidence>
<dbReference type="EMBL" id="FZOD01000024">
    <property type="protein sequence ID" value="SNT09262.1"/>
    <property type="molecule type" value="Genomic_DNA"/>
</dbReference>
<reference evidence="3 4" key="1">
    <citation type="submission" date="2017-06" db="EMBL/GenBank/DDBJ databases">
        <authorList>
            <person name="Kim H.J."/>
            <person name="Triplett B.A."/>
        </authorList>
    </citation>
    <scope>NUCLEOTIDE SEQUENCE [LARGE SCALE GENOMIC DNA]</scope>
    <source>
        <strain evidence="3 4">CGMCC 4.2132</strain>
    </source>
</reference>
<feature type="domain" description="DUF5709" evidence="2">
    <location>
        <begin position="56"/>
        <end position="103"/>
    </location>
</feature>
<dbReference type="Pfam" id="PF18970">
    <property type="entry name" value="DUF5709"/>
    <property type="match status" value="1"/>
</dbReference>
<evidence type="ECO:0000259" key="2">
    <source>
        <dbReference type="Pfam" id="PF18970"/>
    </source>
</evidence>
<evidence type="ECO:0000256" key="1">
    <source>
        <dbReference type="SAM" id="MobiDB-lite"/>
    </source>
</evidence>
<evidence type="ECO:0000313" key="3">
    <source>
        <dbReference type="EMBL" id="SNT09262.1"/>
    </source>
</evidence>
<protein>
    <recommendedName>
        <fullName evidence="2">DUF5709 domain-containing protein</fullName>
    </recommendedName>
</protein>
<gene>
    <name evidence="3" type="ORF">SAMN05216276_102425</name>
</gene>
<feature type="compositionally biased region" description="Basic and acidic residues" evidence="1">
    <location>
        <begin position="32"/>
        <end position="63"/>
    </location>
</feature>
<dbReference type="Proteomes" id="UP000198282">
    <property type="component" value="Unassembled WGS sequence"/>
</dbReference>
<keyword evidence="4" id="KW-1185">Reference proteome</keyword>
<dbReference type="OrthoDB" id="3541698at2"/>
<proteinExistence type="predicted"/>
<dbReference type="RefSeq" id="WP_089209524.1">
    <property type="nucleotide sequence ID" value="NZ_FZOD01000024.1"/>
</dbReference>
<organism evidence="3 4">
    <name type="scientific">Streptosporangium subroseum</name>
    <dbReference type="NCBI Taxonomy" id="106412"/>
    <lineage>
        <taxon>Bacteria</taxon>
        <taxon>Bacillati</taxon>
        <taxon>Actinomycetota</taxon>
        <taxon>Actinomycetes</taxon>
        <taxon>Streptosporangiales</taxon>
        <taxon>Streptosporangiaceae</taxon>
        <taxon>Streptosporangium</taxon>
    </lineage>
</organism>
<feature type="compositionally biased region" description="Basic and acidic residues" evidence="1">
    <location>
        <begin position="93"/>
        <end position="109"/>
    </location>
</feature>
<sequence length="109" mass="12514">MTEIPQDRGGLDDDQAVEVEEWNDDLGLNHEIVEHDDEHQDTLDERLWREAPERERAPREDMRLVAPDEGTGPDETSEEYASDVGSDDGDLSAEERAIHIEPDIEYRDL</sequence>
<feature type="region of interest" description="Disordered" evidence="1">
    <location>
        <begin position="32"/>
        <end position="109"/>
    </location>
</feature>
<name>A0A239JUP1_9ACTN</name>
<dbReference type="AlphaFoldDB" id="A0A239JUP1"/>